<feature type="compositionally biased region" description="Polar residues" evidence="1">
    <location>
        <begin position="396"/>
        <end position="418"/>
    </location>
</feature>
<accession>A0A7R7XV95</accession>
<dbReference type="OrthoDB" id="4226885at2759"/>
<dbReference type="RefSeq" id="XP_041559752.1">
    <property type="nucleotide sequence ID" value="XM_041693864.1"/>
</dbReference>
<feature type="region of interest" description="Disordered" evidence="1">
    <location>
        <begin position="354"/>
        <end position="429"/>
    </location>
</feature>
<evidence type="ECO:0000256" key="1">
    <source>
        <dbReference type="SAM" id="MobiDB-lite"/>
    </source>
</evidence>
<evidence type="ECO:0000313" key="4">
    <source>
        <dbReference type="Proteomes" id="UP000654913"/>
    </source>
</evidence>
<keyword evidence="2" id="KW-0812">Transmembrane</keyword>
<feature type="compositionally biased region" description="Basic and acidic residues" evidence="1">
    <location>
        <begin position="357"/>
        <end position="375"/>
    </location>
</feature>
<keyword evidence="2" id="KW-0472">Membrane</keyword>
<keyword evidence="2" id="KW-1133">Transmembrane helix</keyword>
<keyword evidence="4" id="KW-1185">Reference proteome</keyword>
<reference evidence="3" key="1">
    <citation type="submission" date="2021-01" db="EMBL/GenBank/DDBJ databases">
        <authorList>
            <consortium name="Aspergillus puulaauensis MK2 genome sequencing consortium"/>
            <person name="Kazuki M."/>
            <person name="Futagami T."/>
        </authorList>
    </citation>
    <scope>NUCLEOTIDE SEQUENCE</scope>
    <source>
        <strain evidence="3">MK2</strain>
    </source>
</reference>
<dbReference type="AlphaFoldDB" id="A0A7R7XV95"/>
<proteinExistence type="predicted"/>
<name>A0A7R7XV95_9EURO</name>
<dbReference type="Proteomes" id="UP000654913">
    <property type="component" value="Chromosome 6"/>
</dbReference>
<feature type="compositionally biased region" description="Polar residues" evidence="1">
    <location>
        <begin position="265"/>
        <end position="285"/>
    </location>
</feature>
<sequence>MSYRTMSPKGGGAWTKVMIFVSLYVLLLESLIEWAVVLYLYGNKSVDSKMAPSLIFSLVASFFTVPLVVLHSFLAWQYNRVAGYMSQKATLHTACTYVLRLTTLIWLGSSVAGLVVVSQQAYCLPDSAGGSFWNVGVSCALHRAVVIVSVLSFITVCLYFCSRELCQRPYDVSLLGVYHHQHSRSRDGSVLSGSTLQSEKSLKRDILCVCRHPDITYGRAPYITPSDHSEESGSIPSIQQPMPIRPTSFLSGFGPDPDGEAGYLTGTTDTPGTLSDSFHNSVSRTPSTATVQTNFQAHNQILSELPGATVQQHSNHTKNQSSLSSLRRFLPKSLPISVPLSSDPQIRALAETNAQVDVEKQEPQNKEPAVEKSEPSEPPAELPQQPEKNEQPFPQFPQNTESSTSTASFPRSTTTNSAGAPEVVTPAPLKIRRSHTTQTAPLPLNSNPVPGNWANILDHTHPKPLRINTMHNPRRQGQFDPHHMPRYTQSQRFPPGRNFYSRRNQSKVPGVAYQQPGPRRPRSTIGNVSIASVSGHLDCIRESGASIDELPADNMRIPGAILTMS</sequence>
<feature type="transmembrane region" description="Helical" evidence="2">
    <location>
        <begin position="97"/>
        <end position="120"/>
    </location>
</feature>
<gene>
    <name evidence="3" type="ORF">APUU_60606A</name>
</gene>
<reference evidence="3" key="2">
    <citation type="submission" date="2021-02" db="EMBL/GenBank/DDBJ databases">
        <title>Aspergillus puulaauensis MK2 genome sequence.</title>
        <authorList>
            <person name="Futagami T."/>
            <person name="Mori K."/>
            <person name="Kadooka C."/>
            <person name="Tanaka T."/>
        </authorList>
    </citation>
    <scope>NUCLEOTIDE SEQUENCE</scope>
    <source>
        <strain evidence="3">MK2</strain>
    </source>
</reference>
<evidence type="ECO:0000256" key="2">
    <source>
        <dbReference type="SAM" id="Phobius"/>
    </source>
</evidence>
<dbReference type="GeneID" id="64977563"/>
<organism evidence="3 4">
    <name type="scientific">Aspergillus puulaauensis</name>
    <dbReference type="NCBI Taxonomy" id="1220207"/>
    <lineage>
        <taxon>Eukaryota</taxon>
        <taxon>Fungi</taxon>
        <taxon>Dikarya</taxon>
        <taxon>Ascomycota</taxon>
        <taxon>Pezizomycotina</taxon>
        <taxon>Eurotiomycetes</taxon>
        <taxon>Eurotiomycetidae</taxon>
        <taxon>Eurotiales</taxon>
        <taxon>Aspergillaceae</taxon>
        <taxon>Aspergillus</taxon>
    </lineage>
</organism>
<feature type="transmembrane region" description="Helical" evidence="2">
    <location>
        <begin position="21"/>
        <end position="42"/>
    </location>
</feature>
<feature type="transmembrane region" description="Helical" evidence="2">
    <location>
        <begin position="54"/>
        <end position="76"/>
    </location>
</feature>
<feature type="transmembrane region" description="Helical" evidence="2">
    <location>
        <begin position="140"/>
        <end position="161"/>
    </location>
</feature>
<evidence type="ECO:0000313" key="3">
    <source>
        <dbReference type="EMBL" id="BCS27558.1"/>
    </source>
</evidence>
<protein>
    <submittedName>
        <fullName evidence="3">Uncharacterized protein</fullName>
    </submittedName>
</protein>
<feature type="region of interest" description="Disordered" evidence="1">
    <location>
        <begin position="221"/>
        <end position="285"/>
    </location>
</feature>
<dbReference type="EMBL" id="AP024448">
    <property type="protein sequence ID" value="BCS27558.1"/>
    <property type="molecule type" value="Genomic_DNA"/>
</dbReference>
<dbReference type="KEGG" id="apuu:APUU_60606A"/>